<name>A0A9D5P0G3_XYLRU</name>
<comment type="caution">
    <text evidence="1">The sequence shown here is derived from an EMBL/GenBank/DDBJ whole genome shotgun (WGS) entry which is preliminary data.</text>
</comment>
<reference evidence="1" key="1">
    <citation type="submission" date="2019-04" db="EMBL/GenBank/DDBJ databases">
        <title>Evolution of Biomass-Degrading Anaerobic Consortia Revealed by Metagenomics.</title>
        <authorList>
            <person name="Peng X."/>
        </authorList>
    </citation>
    <scope>NUCLEOTIDE SEQUENCE</scope>
    <source>
        <strain evidence="1">SIG140</strain>
    </source>
</reference>
<evidence type="ECO:0000313" key="2">
    <source>
        <dbReference type="Proteomes" id="UP000806522"/>
    </source>
</evidence>
<dbReference type="AlphaFoldDB" id="A0A9D5P0G3"/>
<dbReference type="EMBL" id="SUYC01000005">
    <property type="protein sequence ID" value="MBE6270539.1"/>
    <property type="molecule type" value="Genomic_DNA"/>
</dbReference>
<sequence length="109" mass="12837">MKVPLLTRPIAQEISTVGEQIAEVLKVGMYKQAVTMCLQLLKSMANHFVEDEHYCYFDDMYSPEYALKWIYEEINKYKIDEESQVLLDIGHSEIMDSECYQEYGYPSYL</sequence>
<dbReference type="Proteomes" id="UP000806522">
    <property type="component" value="Unassembled WGS sequence"/>
</dbReference>
<gene>
    <name evidence="1" type="ORF">E7101_06260</name>
</gene>
<proteinExistence type="predicted"/>
<protein>
    <submittedName>
        <fullName evidence="1">Uncharacterized protein</fullName>
    </submittedName>
</protein>
<evidence type="ECO:0000313" key="1">
    <source>
        <dbReference type="EMBL" id="MBE6270539.1"/>
    </source>
</evidence>
<organism evidence="1 2">
    <name type="scientific">Xylanibacter ruminicola</name>
    <name type="common">Prevotella ruminicola</name>
    <dbReference type="NCBI Taxonomy" id="839"/>
    <lineage>
        <taxon>Bacteria</taxon>
        <taxon>Pseudomonadati</taxon>
        <taxon>Bacteroidota</taxon>
        <taxon>Bacteroidia</taxon>
        <taxon>Bacteroidales</taxon>
        <taxon>Prevotellaceae</taxon>
        <taxon>Xylanibacter</taxon>
    </lineage>
</organism>
<accession>A0A9D5P0G3</accession>